<evidence type="ECO:0000313" key="7">
    <source>
        <dbReference type="Proteomes" id="UP001153620"/>
    </source>
</evidence>
<dbReference type="OrthoDB" id="4977at2759"/>
<keyword evidence="5" id="KW-0175">Coiled coil</keyword>
<evidence type="ECO:0000256" key="1">
    <source>
        <dbReference type="ARBA" id="ARBA00004496"/>
    </source>
</evidence>
<evidence type="ECO:0000256" key="3">
    <source>
        <dbReference type="ARBA" id="ARBA00022490"/>
    </source>
</evidence>
<comment type="subcellular location">
    <subcellularLocation>
        <location evidence="1">Cytoplasm</location>
    </subcellularLocation>
</comment>
<comment type="similarity">
    <text evidence="2">Belongs to the dynactin subunit 2 family.</text>
</comment>
<evidence type="ECO:0008006" key="8">
    <source>
        <dbReference type="Google" id="ProtNLM"/>
    </source>
</evidence>
<dbReference type="GO" id="GO:0005737">
    <property type="term" value="C:cytoplasm"/>
    <property type="evidence" value="ECO:0007669"/>
    <property type="project" value="UniProtKB-SubCell"/>
</dbReference>
<dbReference type="Proteomes" id="UP001153620">
    <property type="component" value="Chromosome 1"/>
</dbReference>
<keyword evidence="4" id="KW-0243">Dynein</keyword>
<dbReference type="GO" id="GO:0005869">
    <property type="term" value="C:dynactin complex"/>
    <property type="evidence" value="ECO:0007669"/>
    <property type="project" value="InterPro"/>
</dbReference>
<dbReference type="EMBL" id="OU895877">
    <property type="protein sequence ID" value="CAG9799450.1"/>
    <property type="molecule type" value="Genomic_DNA"/>
</dbReference>
<name>A0A9N9WPS5_9DIPT</name>
<dbReference type="GO" id="GO:0007017">
    <property type="term" value="P:microtubule-based process"/>
    <property type="evidence" value="ECO:0007669"/>
    <property type="project" value="InterPro"/>
</dbReference>
<feature type="coiled-coil region" evidence="5">
    <location>
        <begin position="101"/>
        <end position="128"/>
    </location>
</feature>
<organism evidence="6 7">
    <name type="scientific">Chironomus riparius</name>
    <dbReference type="NCBI Taxonomy" id="315576"/>
    <lineage>
        <taxon>Eukaryota</taxon>
        <taxon>Metazoa</taxon>
        <taxon>Ecdysozoa</taxon>
        <taxon>Arthropoda</taxon>
        <taxon>Hexapoda</taxon>
        <taxon>Insecta</taxon>
        <taxon>Pterygota</taxon>
        <taxon>Neoptera</taxon>
        <taxon>Endopterygota</taxon>
        <taxon>Diptera</taxon>
        <taxon>Nematocera</taxon>
        <taxon>Chironomoidea</taxon>
        <taxon>Chironomidae</taxon>
        <taxon>Chironominae</taxon>
        <taxon>Chironomus</taxon>
    </lineage>
</organism>
<evidence type="ECO:0000256" key="2">
    <source>
        <dbReference type="ARBA" id="ARBA00006176"/>
    </source>
</evidence>
<keyword evidence="7" id="KW-1185">Reference proteome</keyword>
<proteinExistence type="inferred from homology"/>
<evidence type="ECO:0000256" key="4">
    <source>
        <dbReference type="ARBA" id="ARBA00023017"/>
    </source>
</evidence>
<evidence type="ECO:0000313" key="6">
    <source>
        <dbReference type="EMBL" id="CAG9799450.1"/>
    </source>
</evidence>
<protein>
    <recommendedName>
        <fullName evidence="8">Dynactin subunit 2</fullName>
    </recommendedName>
</protein>
<keyword evidence="3" id="KW-0963">Cytoplasm</keyword>
<accession>A0A9N9WPS5</accession>
<dbReference type="InterPro" id="IPR028133">
    <property type="entry name" value="Dynamitin"/>
</dbReference>
<reference evidence="6" key="2">
    <citation type="submission" date="2022-10" db="EMBL/GenBank/DDBJ databases">
        <authorList>
            <consortium name="ENA_rothamsted_submissions"/>
            <consortium name="culmorum"/>
            <person name="King R."/>
        </authorList>
    </citation>
    <scope>NUCLEOTIDE SEQUENCE</scope>
</reference>
<evidence type="ECO:0000256" key="5">
    <source>
        <dbReference type="SAM" id="Coils"/>
    </source>
</evidence>
<gene>
    <name evidence="6" type="ORF">CHIRRI_LOCUS2417</name>
</gene>
<dbReference type="Pfam" id="PF04912">
    <property type="entry name" value="Dynamitin"/>
    <property type="match status" value="1"/>
</dbReference>
<dbReference type="PANTHER" id="PTHR15346">
    <property type="entry name" value="DYNACTIN SUBUNIT"/>
    <property type="match status" value="1"/>
</dbReference>
<reference evidence="6" key="1">
    <citation type="submission" date="2022-01" db="EMBL/GenBank/DDBJ databases">
        <authorList>
            <person name="King R."/>
        </authorList>
    </citation>
    <scope>NUCLEOTIDE SEQUENCE</scope>
</reference>
<dbReference type="GO" id="GO:0030286">
    <property type="term" value="C:dynein complex"/>
    <property type="evidence" value="ECO:0007669"/>
    <property type="project" value="UniProtKB-KW"/>
</dbReference>
<sequence length="383" mass="43827">MLDPKFKNLPFLARDEKDVYETDDIASNEPEYYEEELENDSIDRSKLNPTDAFSHFKQKYLIGNVDFSDDISKKRNIGYNAISNIYEIVGDGEKESPFQKCQRLQCEMNELMEEITTLENDKTVSKEEQEAYFRMSKVVQNSKKILDSLHLEEALGDQNGQSTEKAVRNLLSNVESYKKGAPETAAELIKIKNHNDIALTTRIAEIEHKLHRIEQTVGMKSEKLSRLNSSLDTKNLLEAVQQLSTKSALLQPNQLDVIEQRLTSLSSKMDQFKEKSNAANTDRDREQKISELYEFAKSTEPIAKILPDMLERMKTLEALHSYAANFSKLFAELEATQNIILKGISSNKELLQSVQKAFVENDENIKKEFKKLDDRVVGLTGKK</sequence>
<dbReference type="AlphaFoldDB" id="A0A9N9WPS5"/>